<dbReference type="KEGG" id="abg:Asbog_01741"/>
<feature type="compositionally biased region" description="Basic and acidic residues" evidence="1">
    <location>
        <begin position="18"/>
        <end position="28"/>
    </location>
</feature>
<keyword evidence="3" id="KW-1185">Reference proteome</keyword>
<organism evidence="2 3">
    <name type="scientific">Asaia bogorensis NBRC 16594</name>
    <dbReference type="NCBI Taxonomy" id="1231624"/>
    <lineage>
        <taxon>Bacteria</taxon>
        <taxon>Pseudomonadati</taxon>
        <taxon>Pseudomonadota</taxon>
        <taxon>Alphaproteobacteria</taxon>
        <taxon>Acetobacterales</taxon>
        <taxon>Acetobacteraceae</taxon>
        <taxon>Asaia</taxon>
    </lineage>
</organism>
<sequence length="62" mass="6431">MQASPIMEAKNMNTRTGESAKADRRVESKTSSPRGKRNDGPEATGLVTAASAPCQKPTQGGA</sequence>
<dbReference type="AlphaFoldDB" id="A0AAN4R4S4"/>
<dbReference type="Proteomes" id="UP000321287">
    <property type="component" value="Unassembled WGS sequence"/>
</dbReference>
<protein>
    <submittedName>
        <fullName evidence="2">Uncharacterized protein</fullName>
    </submittedName>
</protein>
<reference evidence="2 3" key="1">
    <citation type="submission" date="2019-07" db="EMBL/GenBank/DDBJ databases">
        <title>Whole genome shotgun sequence of Asaia bogorensis NBRC 16594.</title>
        <authorList>
            <person name="Hosoyama A."/>
            <person name="Uohara A."/>
            <person name="Ohji S."/>
            <person name="Ichikawa N."/>
        </authorList>
    </citation>
    <scope>NUCLEOTIDE SEQUENCE [LARGE SCALE GENOMIC DNA]</scope>
    <source>
        <strain evidence="2 3">NBRC 16594</strain>
    </source>
</reference>
<feature type="region of interest" description="Disordered" evidence="1">
    <location>
        <begin position="1"/>
        <end position="62"/>
    </location>
</feature>
<evidence type="ECO:0000313" key="3">
    <source>
        <dbReference type="Proteomes" id="UP000321287"/>
    </source>
</evidence>
<accession>A0AAN4R4S4</accession>
<dbReference type="EMBL" id="BJVS01000001">
    <property type="protein sequence ID" value="GEL52579.1"/>
    <property type="molecule type" value="Genomic_DNA"/>
</dbReference>
<proteinExistence type="predicted"/>
<evidence type="ECO:0000313" key="2">
    <source>
        <dbReference type="EMBL" id="GEL52579.1"/>
    </source>
</evidence>
<comment type="caution">
    <text evidence="2">The sequence shown here is derived from an EMBL/GenBank/DDBJ whole genome shotgun (WGS) entry which is preliminary data.</text>
</comment>
<gene>
    <name evidence="2" type="ORF">ABO01nite_05860</name>
</gene>
<evidence type="ECO:0000256" key="1">
    <source>
        <dbReference type="SAM" id="MobiDB-lite"/>
    </source>
</evidence>
<name>A0AAN4R4S4_9PROT</name>